<gene>
    <name evidence="2" type="ORF">HMPREF6123_0192</name>
</gene>
<keyword evidence="1" id="KW-0812">Transmembrane</keyword>
<evidence type="ECO:0000313" key="3">
    <source>
        <dbReference type="Proteomes" id="UP000004121"/>
    </source>
</evidence>
<dbReference type="InParanoid" id="C2KUM3"/>
<protein>
    <recommendedName>
        <fullName evidence="4">DUF3137 domain-containing protein</fullName>
    </recommendedName>
</protein>
<dbReference type="Pfam" id="PF11335">
    <property type="entry name" value="DUF3137"/>
    <property type="match status" value="1"/>
</dbReference>
<feature type="transmembrane region" description="Helical" evidence="1">
    <location>
        <begin position="12"/>
        <end position="33"/>
    </location>
</feature>
<name>C2KUM3_9FIRM</name>
<dbReference type="OrthoDB" id="3264992at2"/>
<reference evidence="2 3" key="1">
    <citation type="submission" date="2009-04" db="EMBL/GenBank/DDBJ databases">
        <authorList>
            <person name="Qin X."/>
            <person name="Bachman B."/>
            <person name="Battles P."/>
            <person name="Bell A."/>
            <person name="Bess C."/>
            <person name="Bickham C."/>
            <person name="Chaboub L."/>
            <person name="Chen D."/>
            <person name="Coyle M."/>
            <person name="Deiros D.R."/>
            <person name="Dinh H."/>
            <person name="Forbes L."/>
            <person name="Fowler G."/>
            <person name="Francisco L."/>
            <person name="Fu Q."/>
            <person name="Gubbala S."/>
            <person name="Hale W."/>
            <person name="Han Y."/>
            <person name="Hemphill L."/>
            <person name="Highlander S.K."/>
            <person name="Hirani K."/>
            <person name="Hogues M."/>
            <person name="Jackson L."/>
            <person name="Jakkamsetti A."/>
            <person name="Javaid M."/>
            <person name="Jiang H."/>
            <person name="Korchina V."/>
            <person name="Kovar C."/>
            <person name="Lara F."/>
            <person name="Lee S."/>
            <person name="Mata R."/>
            <person name="Mathew T."/>
            <person name="Moen C."/>
            <person name="Morales K."/>
            <person name="Munidasa M."/>
            <person name="Nazareth L."/>
            <person name="Ngo R."/>
            <person name="Nguyen L."/>
            <person name="Okwuonu G."/>
            <person name="Ongeri F."/>
            <person name="Patil S."/>
            <person name="Petrosino J."/>
            <person name="Pham C."/>
            <person name="Pham P."/>
            <person name="Pu L.-L."/>
            <person name="Puazo M."/>
            <person name="Raj R."/>
            <person name="Reid J."/>
            <person name="Rouhana J."/>
            <person name="Saada N."/>
            <person name="Shang Y."/>
            <person name="Simmons D."/>
            <person name="Thornton R."/>
            <person name="Warren J."/>
            <person name="Weissenberger G."/>
            <person name="Zhang J."/>
            <person name="Zhang L."/>
            <person name="Zhou C."/>
            <person name="Zhu D."/>
            <person name="Muzny D."/>
            <person name="Worley K."/>
            <person name="Gibbs R."/>
        </authorList>
    </citation>
    <scope>NUCLEOTIDE SEQUENCE [LARGE SCALE GENOMIC DNA]</scope>
    <source>
        <strain evidence="2 3">F0268</strain>
    </source>
</reference>
<keyword evidence="1" id="KW-0472">Membrane</keyword>
<sequence length="294" mass="34674">MKYETMRKKVLALMKWAVVKPLMALSSFAGLMLPGGGTASAVLMIALPVLIFLYFYKTNPGFFREKRKKIQDVYMEEFIEPMLRDWYPDVTVEEKEKIPFEEVKKFLPSSEEYTQNTAIQFHDEKDLRIQNCSAWHQKSGKNRTYIRDFLGQVFCMNSPVSIEGEVRIVPTGRSKFMNKEVQRRYPPCERGEKKIDTEDIQNNERYDIYTNDEMGARRFLTPGRLRKFTEHFSEREISVYLKGSKLYVAVNSGYSLFRVSLNSLEFWQMNYEEECERFRDSLGDIKDICEGFEE</sequence>
<proteinExistence type="predicted"/>
<dbReference type="HOGENOM" id="CLU_070044_0_0_9"/>
<feature type="transmembrane region" description="Helical" evidence="1">
    <location>
        <begin position="39"/>
        <end position="56"/>
    </location>
</feature>
<dbReference type="Proteomes" id="UP000004121">
    <property type="component" value="Unassembled WGS sequence"/>
</dbReference>
<dbReference type="STRING" id="585501.HMPREF6123_0192"/>
<evidence type="ECO:0000256" key="1">
    <source>
        <dbReference type="SAM" id="Phobius"/>
    </source>
</evidence>
<organism evidence="2 3">
    <name type="scientific">Oribacterium sinus F0268</name>
    <dbReference type="NCBI Taxonomy" id="585501"/>
    <lineage>
        <taxon>Bacteria</taxon>
        <taxon>Bacillati</taxon>
        <taxon>Bacillota</taxon>
        <taxon>Clostridia</taxon>
        <taxon>Lachnospirales</taxon>
        <taxon>Lachnospiraceae</taxon>
        <taxon>Oribacterium</taxon>
    </lineage>
</organism>
<dbReference type="eggNOG" id="ENOG502ZC9X">
    <property type="taxonomic scope" value="Bacteria"/>
</dbReference>
<evidence type="ECO:0008006" key="4">
    <source>
        <dbReference type="Google" id="ProtNLM"/>
    </source>
</evidence>
<dbReference type="InterPro" id="IPR021484">
    <property type="entry name" value="DUF3137"/>
</dbReference>
<dbReference type="AlphaFoldDB" id="C2KUM3"/>
<dbReference type="RefSeq" id="WP_007157727.1">
    <property type="nucleotide sequence ID" value="NZ_GG668535.1"/>
</dbReference>
<dbReference type="EMBL" id="ACKX01000020">
    <property type="protein sequence ID" value="EEJ52528.1"/>
    <property type="molecule type" value="Genomic_DNA"/>
</dbReference>
<accession>C2KUM3</accession>
<evidence type="ECO:0000313" key="2">
    <source>
        <dbReference type="EMBL" id="EEJ52528.1"/>
    </source>
</evidence>
<keyword evidence="3" id="KW-1185">Reference proteome</keyword>
<keyword evidence="1" id="KW-1133">Transmembrane helix</keyword>
<comment type="caution">
    <text evidence="2">The sequence shown here is derived from an EMBL/GenBank/DDBJ whole genome shotgun (WGS) entry which is preliminary data.</text>
</comment>